<dbReference type="InterPro" id="IPR040746">
    <property type="entry name" value="THO1_MOS11_C"/>
</dbReference>
<evidence type="ECO:0000256" key="1">
    <source>
        <dbReference type="SAM" id="MobiDB-lite"/>
    </source>
</evidence>
<dbReference type="EMBL" id="BMAC01000648">
    <property type="protein sequence ID" value="GFQ00906.1"/>
    <property type="molecule type" value="Genomic_DNA"/>
</dbReference>
<dbReference type="GO" id="GO:0016973">
    <property type="term" value="P:poly(A)+ mRNA export from nucleus"/>
    <property type="evidence" value="ECO:0007669"/>
    <property type="project" value="InterPro"/>
</dbReference>
<proteinExistence type="predicted"/>
<dbReference type="Proteomes" id="UP000653305">
    <property type="component" value="Unassembled WGS sequence"/>
</dbReference>
<dbReference type="GO" id="GO:0005634">
    <property type="term" value="C:nucleus"/>
    <property type="evidence" value="ECO:0007669"/>
    <property type="project" value="TreeGrafter"/>
</dbReference>
<evidence type="ECO:0000259" key="2">
    <source>
        <dbReference type="Pfam" id="PF18592"/>
    </source>
</evidence>
<feature type="domain" description="THO1-MOS11 C-terminal" evidence="2">
    <location>
        <begin position="108"/>
        <end position="142"/>
    </location>
</feature>
<organism evidence="3 4">
    <name type="scientific">Phtheirospermum japonicum</name>
    <dbReference type="NCBI Taxonomy" id="374723"/>
    <lineage>
        <taxon>Eukaryota</taxon>
        <taxon>Viridiplantae</taxon>
        <taxon>Streptophyta</taxon>
        <taxon>Embryophyta</taxon>
        <taxon>Tracheophyta</taxon>
        <taxon>Spermatophyta</taxon>
        <taxon>Magnoliopsida</taxon>
        <taxon>eudicotyledons</taxon>
        <taxon>Gunneridae</taxon>
        <taxon>Pentapetalae</taxon>
        <taxon>asterids</taxon>
        <taxon>lamiids</taxon>
        <taxon>Lamiales</taxon>
        <taxon>Orobanchaceae</taxon>
        <taxon>Orobanchaceae incertae sedis</taxon>
        <taxon>Phtheirospermum</taxon>
    </lineage>
</organism>
<name>A0A830D0Z9_9LAMI</name>
<dbReference type="PANTHER" id="PTHR47701:SF2">
    <property type="entry name" value="PROTEIN MODIFIER OF SNC1 11"/>
    <property type="match status" value="1"/>
</dbReference>
<feature type="compositionally biased region" description="Basic and acidic residues" evidence="1">
    <location>
        <begin position="172"/>
        <end position="183"/>
    </location>
</feature>
<accession>A0A830D0Z9</accession>
<dbReference type="OrthoDB" id="5837849at2759"/>
<feature type="region of interest" description="Disordered" evidence="1">
    <location>
        <begin position="1"/>
        <end position="191"/>
    </location>
</feature>
<dbReference type="AlphaFoldDB" id="A0A830D0Z9"/>
<feature type="compositionally biased region" description="Basic and acidic residues" evidence="1">
    <location>
        <begin position="82"/>
        <end position="93"/>
    </location>
</feature>
<comment type="caution">
    <text evidence="3">The sequence shown here is derived from an EMBL/GenBank/DDBJ whole genome shotgun (WGS) entry which is preliminary data.</text>
</comment>
<gene>
    <name evidence="3" type="ORF">PHJA_002234500</name>
</gene>
<evidence type="ECO:0000313" key="4">
    <source>
        <dbReference type="Proteomes" id="UP000653305"/>
    </source>
</evidence>
<reference evidence="3" key="1">
    <citation type="submission" date="2020-07" db="EMBL/GenBank/DDBJ databases">
        <title>Ethylene signaling mediates host invasion by parasitic plants.</title>
        <authorList>
            <person name="Yoshida S."/>
        </authorList>
    </citation>
    <scope>NUCLEOTIDE SEQUENCE</scope>
    <source>
        <strain evidence="3">Okayama</strain>
    </source>
</reference>
<sequence length="191" mass="20139">MAATTAPKLENPNNSSDLNSKPPADEDALSKQTPASSGGGGDESKGESASAITSDTHDSGAVTDIQKKAKRAERFGMPVQMTEKEKRNSRAERFGTASANGSDTCKASEELKKKTRAERFGIVQSDSSDDEAKKKARLARFGSTPKTDSVEEDKKKARAIRFSQPDSGSKTNGKENVEVKADIAAKAGGGT</sequence>
<feature type="domain" description="THO1-MOS11 C-terminal" evidence="2">
    <location>
        <begin position="61"/>
        <end position="95"/>
    </location>
</feature>
<evidence type="ECO:0000313" key="3">
    <source>
        <dbReference type="EMBL" id="GFQ00906.1"/>
    </source>
</evidence>
<protein>
    <submittedName>
        <fullName evidence="3">Protein modifier of snc1 11</fullName>
    </submittedName>
</protein>
<keyword evidence="4" id="KW-1185">Reference proteome</keyword>
<dbReference type="Pfam" id="PF18592">
    <property type="entry name" value="Tho1_MOS11_C"/>
    <property type="match status" value="2"/>
</dbReference>
<dbReference type="PANTHER" id="PTHR47701">
    <property type="entry name" value="PROTEIN MODIFIER OF SNC1 11"/>
    <property type="match status" value="1"/>
</dbReference>
<dbReference type="InterPro" id="IPR044209">
    <property type="entry name" value="MOS11"/>
</dbReference>